<proteinExistence type="predicted"/>
<dbReference type="Proteomes" id="UP000235122">
    <property type="component" value="Unassembled WGS sequence"/>
</dbReference>
<dbReference type="STRING" id="33007.HMPREF3198_01800"/>
<reference evidence="1 2" key="1">
    <citation type="submission" date="2017-12" db="EMBL/GenBank/DDBJ databases">
        <title>Phylogenetic diversity of female urinary microbiome.</title>
        <authorList>
            <person name="Thomas-White K."/>
            <person name="Wolfe A.J."/>
        </authorList>
    </citation>
    <scope>NUCLEOTIDE SEQUENCE [LARGE SCALE GENOMIC DNA]</scope>
    <source>
        <strain evidence="1 2">UMB0402</strain>
    </source>
</reference>
<evidence type="ECO:0000313" key="1">
    <source>
        <dbReference type="EMBL" id="PKY71518.1"/>
    </source>
</evidence>
<accession>A0A2I1IK62</accession>
<organism evidence="1 2">
    <name type="scientific">Winkia neuii</name>
    <dbReference type="NCBI Taxonomy" id="33007"/>
    <lineage>
        <taxon>Bacteria</taxon>
        <taxon>Bacillati</taxon>
        <taxon>Actinomycetota</taxon>
        <taxon>Actinomycetes</taxon>
        <taxon>Actinomycetales</taxon>
        <taxon>Actinomycetaceae</taxon>
        <taxon>Winkia</taxon>
    </lineage>
</organism>
<comment type="caution">
    <text evidence="1">The sequence shown here is derived from an EMBL/GenBank/DDBJ whole genome shotgun (WGS) entry which is preliminary data.</text>
</comment>
<dbReference type="AlphaFoldDB" id="A0A2I1IK62"/>
<dbReference type="InterPro" id="IPR018757">
    <property type="entry name" value="DUF2316"/>
</dbReference>
<sequence>MIEVDCQKLTPVNRGFLLNRLEKANTVAELAKNLELSGLSVEELAARAGLDLRTTRDTLRLEPGCNPAYVWLLRDKLETAVKEGGGEPYPFSKLTEEARRAARGWFGVRDEH</sequence>
<keyword evidence="2" id="KW-1185">Reference proteome</keyword>
<protein>
    <submittedName>
        <fullName evidence="1">DUF2316 domain-containing protein</fullName>
    </submittedName>
</protein>
<dbReference type="EMBL" id="PKKO01000006">
    <property type="protein sequence ID" value="PKY71518.1"/>
    <property type="molecule type" value="Genomic_DNA"/>
</dbReference>
<dbReference type="Pfam" id="PF10078">
    <property type="entry name" value="DUF2316"/>
    <property type="match status" value="1"/>
</dbReference>
<name>A0A2I1IK62_9ACTO</name>
<gene>
    <name evidence="1" type="ORF">CYJ19_09870</name>
</gene>
<evidence type="ECO:0000313" key="2">
    <source>
        <dbReference type="Proteomes" id="UP000235122"/>
    </source>
</evidence>